<evidence type="ECO:0000256" key="1">
    <source>
        <dbReference type="ARBA" id="ARBA00004613"/>
    </source>
</evidence>
<reference evidence="8" key="1">
    <citation type="journal article" date="2017" name="Plant J.">
        <title>The pomegranate (Punica granatum L.) genome and the genomics of punicalagin biosynthesis.</title>
        <authorList>
            <person name="Qin G."/>
            <person name="Xu C."/>
            <person name="Ming R."/>
            <person name="Tang H."/>
            <person name="Guyot R."/>
            <person name="Kramer E.M."/>
            <person name="Hu Y."/>
            <person name="Yi X."/>
            <person name="Qi Y."/>
            <person name="Xu X."/>
            <person name="Gao Z."/>
            <person name="Pan H."/>
            <person name="Jian J."/>
            <person name="Tian Y."/>
            <person name="Yue Z."/>
            <person name="Xu Y."/>
        </authorList>
    </citation>
    <scope>NUCLEOTIDE SEQUENCE [LARGE SCALE GENOMIC DNA]</scope>
    <source>
        <strain evidence="8">cv. Dabenzi</strain>
    </source>
</reference>
<dbReference type="InterPro" id="IPR010264">
    <property type="entry name" value="Self-incomp_S1"/>
</dbReference>
<evidence type="ECO:0000313" key="8">
    <source>
        <dbReference type="Proteomes" id="UP000197138"/>
    </source>
</evidence>
<evidence type="ECO:0000256" key="4">
    <source>
        <dbReference type="ARBA" id="ARBA00022525"/>
    </source>
</evidence>
<evidence type="ECO:0000313" key="9">
    <source>
        <dbReference type="Proteomes" id="UP000515151"/>
    </source>
</evidence>
<keyword evidence="4 6" id="KW-0964">Secreted</keyword>
<evidence type="ECO:0000313" key="7">
    <source>
        <dbReference type="EMBL" id="OWM63226.1"/>
    </source>
</evidence>
<feature type="signal peptide" evidence="6">
    <location>
        <begin position="1"/>
        <end position="24"/>
    </location>
</feature>
<dbReference type="GO" id="GO:0005576">
    <property type="term" value="C:extracellular region"/>
    <property type="evidence" value="ECO:0007669"/>
    <property type="project" value="UniProtKB-SubCell"/>
</dbReference>
<comment type="similarity">
    <text evidence="2 6">Belongs to the plant self-incompatibility (S1) protein family.</text>
</comment>
<dbReference type="OrthoDB" id="1938697at2759"/>
<organism evidence="7 8">
    <name type="scientific">Punica granatum</name>
    <name type="common">Pomegranate</name>
    <dbReference type="NCBI Taxonomy" id="22663"/>
    <lineage>
        <taxon>Eukaryota</taxon>
        <taxon>Viridiplantae</taxon>
        <taxon>Streptophyta</taxon>
        <taxon>Embryophyta</taxon>
        <taxon>Tracheophyta</taxon>
        <taxon>Spermatophyta</taxon>
        <taxon>Magnoliopsida</taxon>
        <taxon>eudicotyledons</taxon>
        <taxon>Gunneridae</taxon>
        <taxon>Pentapetalae</taxon>
        <taxon>rosids</taxon>
        <taxon>malvids</taxon>
        <taxon>Myrtales</taxon>
        <taxon>Lythraceae</taxon>
        <taxon>Punica</taxon>
    </lineage>
</organism>
<evidence type="ECO:0000256" key="5">
    <source>
        <dbReference type="ARBA" id="ARBA00022729"/>
    </source>
</evidence>
<dbReference type="GeneID" id="116203486"/>
<dbReference type="EMBL" id="MTKT01006106">
    <property type="protein sequence ID" value="OWM63226.1"/>
    <property type="molecule type" value="Genomic_DNA"/>
</dbReference>
<comment type="subcellular location">
    <subcellularLocation>
        <location evidence="1 6">Secreted</location>
    </subcellularLocation>
</comment>
<keyword evidence="3 6" id="KW-0713">Self-incompatibility</keyword>
<protein>
    <recommendedName>
        <fullName evidence="6">S-protein homolog</fullName>
    </recommendedName>
</protein>
<dbReference type="Pfam" id="PF05938">
    <property type="entry name" value="Self-incomp_S1"/>
    <property type="match status" value="1"/>
</dbReference>
<dbReference type="Proteomes" id="UP000515151">
    <property type="component" value="Chromosome 1"/>
</dbReference>
<accession>A0A218VS99</accession>
<evidence type="ECO:0000313" key="10">
    <source>
        <dbReference type="RefSeq" id="XP_031391092.1"/>
    </source>
</evidence>
<dbReference type="PANTHER" id="PTHR31232">
    <property type="match status" value="1"/>
</dbReference>
<feature type="chain" id="PRO_5044514631" description="S-protein homolog" evidence="6">
    <location>
        <begin position="25"/>
        <end position="135"/>
    </location>
</feature>
<dbReference type="PANTHER" id="PTHR31232:SF18">
    <property type="entry name" value="S-PROTEIN HOMOLOG"/>
    <property type="match status" value="1"/>
</dbReference>
<dbReference type="AlphaFoldDB" id="A0A218VS99"/>
<keyword evidence="5 6" id="KW-0732">Signal</keyword>
<name>A0A218VS99_PUNGR</name>
<gene>
    <name evidence="10" type="primary">LOC116203486</name>
    <name evidence="7" type="ORF">CDL15_Pgr010626</name>
</gene>
<evidence type="ECO:0000256" key="3">
    <source>
        <dbReference type="ARBA" id="ARBA00022471"/>
    </source>
</evidence>
<dbReference type="RefSeq" id="XP_031391092.1">
    <property type="nucleotide sequence ID" value="XM_031535232.1"/>
</dbReference>
<evidence type="ECO:0000256" key="2">
    <source>
        <dbReference type="ARBA" id="ARBA00005581"/>
    </source>
</evidence>
<sequence>MLSRPPPFAAAALLLLLLVAGAASHDVHVSMMNRLGGGNNMTLHCQSKDNNLGQQTVPDGSEFGWDFSVNVEGTTLFFCDLGWQSVMDFHFDAYSFGRDFVRCSGDKCLWIVAKEGIYGQNGKTGLWEYAYSWPN</sequence>
<keyword evidence="9" id="KW-1185">Reference proteome</keyword>
<reference evidence="9" key="3">
    <citation type="journal article" date="2020" name="Plant Biotechnol. J.">
        <title>The pomegranate (Punica granatum L.) draft genome dissects genetic divergence between soft- and hard-seeded cultivars.</title>
        <authorList>
            <person name="Luo X."/>
            <person name="Li H."/>
            <person name="Wu Z."/>
            <person name="Yao W."/>
            <person name="Zhao P."/>
            <person name="Cao D."/>
            <person name="Yu H."/>
            <person name="Li K."/>
            <person name="Poudel K."/>
            <person name="Zhao D."/>
            <person name="Zhang F."/>
            <person name="Xia X."/>
            <person name="Chen L."/>
            <person name="Wang Q."/>
            <person name="Jing D."/>
            <person name="Cao S."/>
        </authorList>
    </citation>
    <scope>NUCLEOTIDE SEQUENCE [LARGE SCALE GENOMIC DNA]</scope>
</reference>
<dbReference type="GO" id="GO:0060320">
    <property type="term" value="P:rejection of self pollen"/>
    <property type="evidence" value="ECO:0007669"/>
    <property type="project" value="UniProtKB-KW"/>
</dbReference>
<dbReference type="Proteomes" id="UP000197138">
    <property type="component" value="Unassembled WGS sequence"/>
</dbReference>
<proteinExistence type="inferred from homology"/>
<evidence type="ECO:0000256" key="6">
    <source>
        <dbReference type="RuleBase" id="RU367044"/>
    </source>
</evidence>
<reference evidence="10" key="4">
    <citation type="submission" date="2025-04" db="UniProtKB">
        <authorList>
            <consortium name="RefSeq"/>
        </authorList>
    </citation>
    <scope>IDENTIFICATION</scope>
    <source>
        <tissue evidence="10">Leaf</tissue>
    </source>
</reference>
<reference evidence="7" key="2">
    <citation type="submission" date="2017-06" db="EMBL/GenBank/DDBJ databases">
        <title>The pomegranate genome and the genomics of punicalagin biosynthesis.</title>
        <authorList>
            <person name="Xu C."/>
        </authorList>
    </citation>
    <scope>NUCLEOTIDE SEQUENCE [LARGE SCALE GENOMIC DNA]</scope>
    <source>
        <tissue evidence="7">Fresh leaf</tissue>
    </source>
</reference>